<evidence type="ECO:0000313" key="4">
    <source>
        <dbReference type="EMBL" id="SEQ90258.1"/>
    </source>
</evidence>
<dbReference type="AlphaFoldDB" id="A0A1H9JTX4"/>
<dbReference type="GO" id="GO:0030246">
    <property type="term" value="F:carbohydrate binding"/>
    <property type="evidence" value="ECO:0007669"/>
    <property type="project" value="UniProtKB-KW"/>
</dbReference>
<keyword evidence="1" id="KW-0732">Signal</keyword>
<dbReference type="EMBL" id="FOET01000019">
    <property type="protein sequence ID" value="SEQ90258.1"/>
    <property type="molecule type" value="Genomic_DNA"/>
</dbReference>
<accession>A0A1H9JTX4</accession>
<reference evidence="4 5" key="1">
    <citation type="submission" date="2016-10" db="EMBL/GenBank/DDBJ databases">
        <authorList>
            <person name="de Groot N.N."/>
        </authorList>
    </citation>
    <scope>NUCLEOTIDE SEQUENCE [LARGE SCALE GENOMIC DNA]</scope>
    <source>
        <strain evidence="4 5">CGMCC 4.3519</strain>
    </source>
</reference>
<dbReference type="InterPro" id="IPR006558">
    <property type="entry name" value="LamG-like"/>
</dbReference>
<dbReference type="SUPFAM" id="SSF49899">
    <property type="entry name" value="Concanavalin A-like lectins/glucanases"/>
    <property type="match status" value="2"/>
</dbReference>
<evidence type="ECO:0000256" key="2">
    <source>
        <dbReference type="ARBA" id="ARBA00023157"/>
    </source>
</evidence>
<name>A0A1H9JTX4_9ACTN</name>
<organism evidence="4 5">
    <name type="scientific">Streptomyces radiopugnans</name>
    <dbReference type="NCBI Taxonomy" id="403935"/>
    <lineage>
        <taxon>Bacteria</taxon>
        <taxon>Bacillati</taxon>
        <taxon>Actinomycetota</taxon>
        <taxon>Actinomycetes</taxon>
        <taxon>Kitasatosporales</taxon>
        <taxon>Streptomycetaceae</taxon>
        <taxon>Streptomyces</taxon>
    </lineage>
</organism>
<keyword evidence="2" id="KW-1015">Disulfide bond</keyword>
<dbReference type="RefSeq" id="WP_093663000.1">
    <property type="nucleotide sequence ID" value="NZ_FOET01000019.1"/>
</dbReference>
<sequence>MAAALTAPGAAHAVENLPPRQPLVQDLQAGTRPCAAGEDRPYVASPPTLSAVLYDPEEDNQPAEANLVHGEFEAWWQDADGAEQRLTYSTRTTLSGTRQQWRLPQDIPANTPISWRVRANDGTAVSAWSSQGDGITCEFVYDDVSPDKPVVTSPDYPEDEIRDGVGVWGGFTMDSPSDDVVEYRYNFIGGPYLTARPDEPGGPATIRHLPTRPAPDYLSVRAIDRAGRSSATTTYWFRVKSGRAPVAHWTLGDAAGSATAEAESGPDARAGAGVTFGASAPRGTSLASAVRLDGGGHGYLTPDVPAVDTRGTYAVSAWARPAETDRGMTVVSQDAGPSAGFSLDLHTSGDGPRWSFAVGGTRISGGAPETGEWAHLLGLYDVETGLARLYVNGREVGTAARATPADTSDGAFQIGRVRKDDGYRGRWHGELGDVRAYDRVAVPDEVNELAYRKPTLLGHWSLEDAPGGVSPEQSGRAPLTLGPGATIHRVPDGSCTPDFDPDCPAVPYPLVGDGHLRLDGENGYASTDSAVVDTTNSFTLGVVVRLADSAPTRPMTVLSQPGKHTDVFKVRYDPSVHSWQLVMPQKDRADAPEVVVSQIHAPDGGEGPGHRLAVVYDDAADRIKLYLDGHTNDGATASFPGSPPSSGALQIGRSMTGDGWGEYLHGDVDEVQAYAGALRDTDIFGLGWGTAPCLC</sequence>
<dbReference type="SMART" id="SM00560">
    <property type="entry name" value="LamGL"/>
    <property type="match status" value="2"/>
</dbReference>
<dbReference type="STRING" id="403935.SAMN05216481_11948"/>
<evidence type="ECO:0000256" key="1">
    <source>
        <dbReference type="ARBA" id="ARBA00022729"/>
    </source>
</evidence>
<proteinExistence type="predicted"/>
<keyword evidence="5" id="KW-1185">Reference proteome</keyword>
<dbReference type="InterPro" id="IPR013320">
    <property type="entry name" value="ConA-like_dom_sf"/>
</dbReference>
<evidence type="ECO:0000259" key="3">
    <source>
        <dbReference type="SMART" id="SM00560"/>
    </source>
</evidence>
<gene>
    <name evidence="4" type="ORF">SAMN05216481_11948</name>
</gene>
<dbReference type="Proteomes" id="UP000199055">
    <property type="component" value="Unassembled WGS sequence"/>
</dbReference>
<evidence type="ECO:0000313" key="5">
    <source>
        <dbReference type="Proteomes" id="UP000199055"/>
    </source>
</evidence>
<feature type="domain" description="LamG-like jellyroll fold" evidence="3">
    <location>
        <begin position="536"/>
        <end position="681"/>
    </location>
</feature>
<dbReference type="PANTHER" id="PTHR46943:SF1">
    <property type="entry name" value="PENTRAXIN-RELATED PROTEIN PTX3"/>
    <property type="match status" value="1"/>
</dbReference>
<protein>
    <submittedName>
        <fullName evidence="4">Concanavalin A-like lectin/glucanases superfamily protein</fullName>
    </submittedName>
</protein>
<dbReference type="Pfam" id="PF13385">
    <property type="entry name" value="Laminin_G_3"/>
    <property type="match status" value="2"/>
</dbReference>
<feature type="domain" description="LamG-like jellyroll fold" evidence="3">
    <location>
        <begin position="311"/>
        <end position="444"/>
    </location>
</feature>
<keyword evidence="4" id="KW-0430">Lectin</keyword>
<dbReference type="InterPro" id="IPR042837">
    <property type="entry name" value="PTX3"/>
</dbReference>
<dbReference type="PANTHER" id="PTHR46943">
    <property type="entry name" value="PENTRAXIN-RELATED PROTEIN PTX3"/>
    <property type="match status" value="1"/>
</dbReference>
<dbReference type="Gene3D" id="2.60.120.200">
    <property type="match status" value="2"/>
</dbReference>
<dbReference type="GO" id="GO:0006955">
    <property type="term" value="P:immune response"/>
    <property type="evidence" value="ECO:0007669"/>
    <property type="project" value="InterPro"/>
</dbReference>